<dbReference type="RefSeq" id="XP_009009159.1">
    <property type="nucleotide sequence ID" value="XM_009010911.1"/>
</dbReference>
<feature type="region of interest" description="Disordered" evidence="1">
    <location>
        <begin position="156"/>
        <end position="225"/>
    </location>
</feature>
<dbReference type="EMBL" id="KB095811">
    <property type="protein sequence ID" value="ESO12439.1"/>
    <property type="molecule type" value="Genomic_DNA"/>
</dbReference>
<proteinExistence type="predicted"/>
<evidence type="ECO:0000313" key="2">
    <source>
        <dbReference type="EMBL" id="ESO12439.1"/>
    </source>
</evidence>
<organism evidence="3 4">
    <name type="scientific">Helobdella robusta</name>
    <name type="common">Californian leech</name>
    <dbReference type="NCBI Taxonomy" id="6412"/>
    <lineage>
        <taxon>Eukaryota</taxon>
        <taxon>Metazoa</taxon>
        <taxon>Spiralia</taxon>
        <taxon>Lophotrochozoa</taxon>
        <taxon>Annelida</taxon>
        <taxon>Clitellata</taxon>
        <taxon>Hirudinea</taxon>
        <taxon>Rhynchobdellida</taxon>
        <taxon>Glossiphoniidae</taxon>
        <taxon>Helobdella</taxon>
    </lineage>
</organism>
<dbReference type="CTD" id="20210705"/>
<accession>T1FPF8</accession>
<reference evidence="4" key="1">
    <citation type="submission" date="2012-12" db="EMBL/GenBank/DDBJ databases">
        <authorList>
            <person name="Hellsten U."/>
            <person name="Grimwood J."/>
            <person name="Chapman J.A."/>
            <person name="Shapiro H."/>
            <person name="Aerts A."/>
            <person name="Otillar R.P."/>
            <person name="Terry A.Y."/>
            <person name="Boore J.L."/>
            <person name="Simakov O."/>
            <person name="Marletaz F."/>
            <person name="Cho S.-J."/>
            <person name="Edsinger-Gonzales E."/>
            <person name="Havlak P."/>
            <person name="Kuo D.-H."/>
            <person name="Larsson T."/>
            <person name="Lv J."/>
            <person name="Arendt D."/>
            <person name="Savage R."/>
            <person name="Osoegawa K."/>
            <person name="de Jong P."/>
            <person name="Lindberg D.R."/>
            <person name="Seaver E.C."/>
            <person name="Weisblat D.A."/>
            <person name="Putnam N.H."/>
            <person name="Grigoriev I.V."/>
            <person name="Rokhsar D.S."/>
        </authorList>
    </citation>
    <scope>NUCLEOTIDE SEQUENCE</scope>
</reference>
<feature type="compositionally biased region" description="Low complexity" evidence="1">
    <location>
        <begin position="7"/>
        <end position="21"/>
    </location>
</feature>
<sequence>MDEQTVNLNISNILPLPSSPSRCHQMKHSPHQAKRNHSQKFDHATHDNSTEKSNNLKGNKNILEVVSYDGKWFALSNSCYEKCKSSSCINFNVMKFDNLPLDLQEKIRVFANNMNCNIYEVTTTNRSMEMSTNCKELEYDKLIGVHLETVLSGVTNSSNMQIDGSSENDVGFLEECDSTSSSEGEWSGDESKEGMDGYDDSCDQQHTNVSHDEGLPFNRNEKNSL</sequence>
<evidence type="ECO:0000313" key="3">
    <source>
        <dbReference type="EnsemblMetazoa" id="HelroP187872"/>
    </source>
</evidence>
<evidence type="ECO:0000256" key="1">
    <source>
        <dbReference type="SAM" id="MobiDB-lite"/>
    </source>
</evidence>
<feature type="compositionally biased region" description="Polar residues" evidence="1">
    <location>
        <begin position="156"/>
        <end position="168"/>
    </location>
</feature>
<dbReference type="InParanoid" id="T1FPF8"/>
<reference evidence="2 4" key="2">
    <citation type="journal article" date="2013" name="Nature">
        <title>Insights into bilaterian evolution from three spiralian genomes.</title>
        <authorList>
            <person name="Simakov O."/>
            <person name="Marletaz F."/>
            <person name="Cho S.J."/>
            <person name="Edsinger-Gonzales E."/>
            <person name="Havlak P."/>
            <person name="Hellsten U."/>
            <person name="Kuo D.H."/>
            <person name="Larsson T."/>
            <person name="Lv J."/>
            <person name="Arendt D."/>
            <person name="Savage R."/>
            <person name="Osoegawa K."/>
            <person name="de Jong P."/>
            <person name="Grimwood J."/>
            <person name="Chapman J.A."/>
            <person name="Shapiro H."/>
            <person name="Aerts A."/>
            <person name="Otillar R.P."/>
            <person name="Terry A.Y."/>
            <person name="Boore J.L."/>
            <person name="Grigoriev I.V."/>
            <person name="Lindberg D.R."/>
            <person name="Seaver E.C."/>
            <person name="Weisblat D.A."/>
            <person name="Putnam N.H."/>
            <person name="Rokhsar D.S."/>
        </authorList>
    </citation>
    <scope>NUCLEOTIDE SEQUENCE</scope>
</reference>
<dbReference type="HOGENOM" id="CLU_1231083_0_0_1"/>
<gene>
    <name evidence="3" type="primary">20210705</name>
    <name evidence="2" type="ORF">HELRODRAFT_187872</name>
</gene>
<feature type="region of interest" description="Disordered" evidence="1">
    <location>
        <begin position="1"/>
        <end position="56"/>
    </location>
</feature>
<protein>
    <submittedName>
        <fullName evidence="2 3">Uncharacterized protein</fullName>
    </submittedName>
</protein>
<feature type="compositionally biased region" description="Basic and acidic residues" evidence="1">
    <location>
        <begin position="39"/>
        <end position="50"/>
    </location>
</feature>
<dbReference type="GeneID" id="20210705"/>
<dbReference type="Proteomes" id="UP000015101">
    <property type="component" value="Unassembled WGS sequence"/>
</dbReference>
<name>T1FPF8_HELRO</name>
<feature type="compositionally biased region" description="Basic residues" evidence="1">
    <location>
        <begin position="24"/>
        <end position="38"/>
    </location>
</feature>
<keyword evidence="4" id="KW-1185">Reference proteome</keyword>
<dbReference type="EMBL" id="AMQM01000169">
    <property type="status" value="NOT_ANNOTATED_CDS"/>
    <property type="molecule type" value="Genomic_DNA"/>
</dbReference>
<evidence type="ECO:0000313" key="4">
    <source>
        <dbReference type="Proteomes" id="UP000015101"/>
    </source>
</evidence>
<dbReference type="EnsemblMetazoa" id="HelroT187872">
    <property type="protein sequence ID" value="HelroP187872"/>
    <property type="gene ID" value="HelroG187872"/>
</dbReference>
<dbReference type="KEGG" id="hro:HELRODRAFT_187872"/>
<feature type="compositionally biased region" description="Basic and acidic residues" evidence="1">
    <location>
        <begin position="209"/>
        <end position="225"/>
    </location>
</feature>
<reference evidence="3" key="3">
    <citation type="submission" date="2015-06" db="UniProtKB">
        <authorList>
            <consortium name="EnsemblMetazoa"/>
        </authorList>
    </citation>
    <scope>IDENTIFICATION</scope>
</reference>
<dbReference type="AlphaFoldDB" id="T1FPF8"/>